<reference evidence="2 3" key="1">
    <citation type="journal article" date="2012" name="Eukaryot. Cell">
        <title>Draft genome sequence of Wickerhamomyces ciferrii NRRL Y-1031 F-60-10.</title>
        <authorList>
            <person name="Schneider J."/>
            <person name="Andrea H."/>
            <person name="Blom J."/>
            <person name="Jaenicke S."/>
            <person name="Ruckert C."/>
            <person name="Schorsch C."/>
            <person name="Szczepanowski R."/>
            <person name="Farwick M."/>
            <person name="Goesmann A."/>
            <person name="Puhler A."/>
            <person name="Schaffer S."/>
            <person name="Tauch A."/>
            <person name="Kohler T."/>
            <person name="Brinkrolf K."/>
        </authorList>
    </citation>
    <scope>NUCLEOTIDE SEQUENCE [LARGE SCALE GENOMIC DNA]</scope>
    <source>
        <strain evidence="3">ATCC 14091 / BCRC 22168 / CBS 111 / JCM 3599 / NBRC 0793 / NRRL Y-1031 F-60-10</strain>
    </source>
</reference>
<dbReference type="Pfam" id="PF11309">
    <property type="entry name" value="DUF3112"/>
    <property type="match status" value="1"/>
</dbReference>
<proteinExistence type="predicted"/>
<protein>
    <submittedName>
        <fullName evidence="2">Membrane protein</fullName>
    </submittedName>
</protein>
<dbReference type="AlphaFoldDB" id="K0KNL5"/>
<dbReference type="PANTHER" id="PTHR35184:SF1">
    <property type="entry name" value="INTEGRAL MEMBRANE PROTEIN"/>
    <property type="match status" value="1"/>
</dbReference>
<accession>K0KNL5</accession>
<feature type="transmembrane region" description="Helical" evidence="1">
    <location>
        <begin position="206"/>
        <end position="231"/>
    </location>
</feature>
<dbReference type="HOGENOM" id="CLU_042296_0_0_1"/>
<keyword evidence="1" id="KW-0812">Transmembrane</keyword>
<gene>
    <name evidence="2" type="ORF">BN7_2535</name>
</gene>
<dbReference type="EMBL" id="CAIF01000060">
    <property type="protein sequence ID" value="CCH42989.1"/>
    <property type="molecule type" value="Genomic_DNA"/>
</dbReference>
<keyword evidence="3" id="KW-1185">Reference proteome</keyword>
<keyword evidence="1" id="KW-0472">Membrane</keyword>
<feature type="transmembrane region" description="Helical" evidence="1">
    <location>
        <begin position="128"/>
        <end position="148"/>
    </location>
</feature>
<feature type="transmembrane region" description="Helical" evidence="1">
    <location>
        <begin position="62"/>
        <end position="82"/>
    </location>
</feature>
<sequence length="437" mass="49342">MSSSLIAAFKSSTNGAADGTGVTILVKRAQGLLGKKLPSWIVDYTLGQQMAIFGDYPTSKDIAPSAIFLVVFLIFCLAHLYIFTRNMARGHKFWLSLGFAFYSFMRFLGYTLRIVWAKDILKMKSGMASEVFLIIPIVLLAGLNLILAQRIFTWRHPHLGSTKFFWFNMYLVYIVVTGVVVMAIIGQCIPYLYFLSEHRFKMCKQVMQAGSVLCVLFVSLAAVLVLAAFLIPSTSKDQTVWIYQPYWIESFSIWYFVPKNSAREAESSFKQRDSNAFGAHRIIASTHIPGPGVTRGRLNSTTATTDNDIKRINSVQQCRGENLKHNHSILIISLTTLILFISSMFRCVSCFLEHQKVSQSWIFKPVVMYIMLGLLETLVNVLYLTGRVDLRFYRPDKLSSKHRGVVGDEQSTVGNGYYNDGEKHQAVHQDHNSSESV</sequence>
<feature type="transmembrane region" description="Helical" evidence="1">
    <location>
        <begin position="94"/>
        <end position="116"/>
    </location>
</feature>
<organism evidence="2 3">
    <name type="scientific">Wickerhamomyces ciferrii (strain ATCC 14091 / BCRC 22168 / CBS 111 / JCM 3599 / NBRC 0793 / NRRL Y-1031 F-60-10)</name>
    <name type="common">Yeast</name>
    <name type="synonym">Pichia ciferrii</name>
    <dbReference type="NCBI Taxonomy" id="1206466"/>
    <lineage>
        <taxon>Eukaryota</taxon>
        <taxon>Fungi</taxon>
        <taxon>Dikarya</taxon>
        <taxon>Ascomycota</taxon>
        <taxon>Saccharomycotina</taxon>
        <taxon>Saccharomycetes</taxon>
        <taxon>Phaffomycetales</taxon>
        <taxon>Wickerhamomycetaceae</taxon>
        <taxon>Wickerhamomyces</taxon>
    </lineage>
</organism>
<dbReference type="Proteomes" id="UP000009328">
    <property type="component" value="Unassembled WGS sequence"/>
</dbReference>
<comment type="caution">
    <text evidence="2">The sequence shown here is derived from an EMBL/GenBank/DDBJ whole genome shotgun (WGS) entry which is preliminary data.</text>
</comment>
<feature type="transmembrane region" description="Helical" evidence="1">
    <location>
        <begin position="366"/>
        <end position="384"/>
    </location>
</feature>
<feature type="transmembrane region" description="Helical" evidence="1">
    <location>
        <begin position="329"/>
        <end position="346"/>
    </location>
</feature>
<dbReference type="InParanoid" id="K0KNL5"/>
<feature type="transmembrane region" description="Helical" evidence="1">
    <location>
        <begin position="169"/>
        <end position="194"/>
    </location>
</feature>
<dbReference type="STRING" id="1206466.K0KNL5"/>
<evidence type="ECO:0000313" key="2">
    <source>
        <dbReference type="EMBL" id="CCH42989.1"/>
    </source>
</evidence>
<evidence type="ECO:0000256" key="1">
    <source>
        <dbReference type="SAM" id="Phobius"/>
    </source>
</evidence>
<name>K0KNL5_WICCF</name>
<evidence type="ECO:0000313" key="3">
    <source>
        <dbReference type="Proteomes" id="UP000009328"/>
    </source>
</evidence>
<dbReference type="eggNOG" id="ENOG502S0ZE">
    <property type="taxonomic scope" value="Eukaryota"/>
</dbReference>
<dbReference type="InterPro" id="IPR021460">
    <property type="entry name" value="DUF3112"/>
</dbReference>
<dbReference type="PANTHER" id="PTHR35184">
    <property type="entry name" value="YALI0C10208P"/>
    <property type="match status" value="1"/>
</dbReference>
<keyword evidence="1" id="KW-1133">Transmembrane helix</keyword>